<proteinExistence type="predicted"/>
<evidence type="ECO:0000313" key="3">
    <source>
        <dbReference type="Proteomes" id="UP001500851"/>
    </source>
</evidence>
<sequence>MGWHMHSSDDVRELLRAAEHDAAGPRPIRARRSRILWGVCIVAAILLLGALLPPVVKLVVFPPTDRGECLFFALDNCISLSPGEIERVFSLELGPGLELVDSGSTRNLKSGSEFAVLRVAPADTSDLLARYDQRPLDGRLPDLRQRGIIQLQAHLVHADSGAEAFVGRGDSGQRLVYLVRRWDG</sequence>
<comment type="caution">
    <text evidence="2">The sequence shown here is derived from an EMBL/GenBank/DDBJ whole genome shotgun (WGS) entry which is preliminary data.</text>
</comment>
<gene>
    <name evidence="2" type="ORF">GCM10009768_02970</name>
</gene>
<organism evidence="2 3">
    <name type="scientific">Leucobacter iarius</name>
    <dbReference type="NCBI Taxonomy" id="333963"/>
    <lineage>
        <taxon>Bacteria</taxon>
        <taxon>Bacillati</taxon>
        <taxon>Actinomycetota</taxon>
        <taxon>Actinomycetes</taxon>
        <taxon>Micrococcales</taxon>
        <taxon>Microbacteriaceae</taxon>
        <taxon>Leucobacter</taxon>
    </lineage>
</organism>
<evidence type="ECO:0000256" key="1">
    <source>
        <dbReference type="SAM" id="Phobius"/>
    </source>
</evidence>
<accession>A0ABN2L7F2</accession>
<feature type="transmembrane region" description="Helical" evidence="1">
    <location>
        <begin position="35"/>
        <end position="56"/>
    </location>
</feature>
<keyword evidence="1" id="KW-0812">Transmembrane</keyword>
<reference evidence="2 3" key="1">
    <citation type="journal article" date="2019" name="Int. J. Syst. Evol. Microbiol.">
        <title>The Global Catalogue of Microorganisms (GCM) 10K type strain sequencing project: providing services to taxonomists for standard genome sequencing and annotation.</title>
        <authorList>
            <consortium name="The Broad Institute Genomics Platform"/>
            <consortium name="The Broad Institute Genome Sequencing Center for Infectious Disease"/>
            <person name="Wu L."/>
            <person name="Ma J."/>
        </authorList>
    </citation>
    <scope>NUCLEOTIDE SEQUENCE [LARGE SCALE GENOMIC DNA]</scope>
    <source>
        <strain evidence="2 3">JCM 14736</strain>
    </source>
</reference>
<keyword evidence="1" id="KW-0472">Membrane</keyword>
<dbReference type="Proteomes" id="UP001500851">
    <property type="component" value="Unassembled WGS sequence"/>
</dbReference>
<keyword evidence="3" id="KW-1185">Reference proteome</keyword>
<protein>
    <submittedName>
        <fullName evidence="2">Uncharacterized protein</fullName>
    </submittedName>
</protein>
<evidence type="ECO:0000313" key="2">
    <source>
        <dbReference type="EMBL" id="GAA1777819.1"/>
    </source>
</evidence>
<keyword evidence="1" id="KW-1133">Transmembrane helix</keyword>
<dbReference type="EMBL" id="BAAAOB010000001">
    <property type="protein sequence ID" value="GAA1777819.1"/>
    <property type="molecule type" value="Genomic_DNA"/>
</dbReference>
<name>A0ABN2L7F2_9MICO</name>